<name>A0A0A1WRT9_ZEUCU</name>
<dbReference type="PROSITE" id="PS00086">
    <property type="entry name" value="CYTOCHROME_P450"/>
    <property type="match status" value="1"/>
</dbReference>
<dbReference type="InterPro" id="IPR036396">
    <property type="entry name" value="Cyt_P450_sf"/>
</dbReference>
<keyword evidence="16" id="KW-0812">Transmembrane</keyword>
<dbReference type="Gene3D" id="1.10.630.10">
    <property type="entry name" value="Cytochrome P450"/>
    <property type="match status" value="1"/>
</dbReference>
<dbReference type="PANTHER" id="PTHR24292:SF84">
    <property type="entry name" value="CYTOCHROME P450 28A5-RELATED"/>
    <property type="match status" value="1"/>
</dbReference>
<evidence type="ECO:0000256" key="4">
    <source>
        <dbReference type="ARBA" id="ARBA00004406"/>
    </source>
</evidence>
<dbReference type="GeneID" id="105212847"/>
<evidence type="ECO:0000256" key="14">
    <source>
        <dbReference type="PIRSR" id="PIRSR602401-1"/>
    </source>
</evidence>
<evidence type="ECO:0000256" key="9">
    <source>
        <dbReference type="ARBA" id="ARBA00022848"/>
    </source>
</evidence>
<dbReference type="OrthoDB" id="2789670at2759"/>
<feature type="transmembrane region" description="Helical" evidence="16">
    <location>
        <begin position="6"/>
        <end position="29"/>
    </location>
</feature>
<dbReference type="InterPro" id="IPR002401">
    <property type="entry name" value="Cyt_P450_E_grp-I"/>
</dbReference>
<evidence type="ECO:0000256" key="10">
    <source>
        <dbReference type="ARBA" id="ARBA00023002"/>
    </source>
</evidence>
<dbReference type="InterPro" id="IPR050476">
    <property type="entry name" value="Insect_CytP450_Detox"/>
</dbReference>
<organism evidence="17">
    <name type="scientific">Zeugodacus cucurbitae</name>
    <name type="common">Melon fruit fly</name>
    <name type="synonym">Bactrocera cucurbitae</name>
    <dbReference type="NCBI Taxonomy" id="28588"/>
    <lineage>
        <taxon>Eukaryota</taxon>
        <taxon>Metazoa</taxon>
        <taxon>Ecdysozoa</taxon>
        <taxon>Arthropoda</taxon>
        <taxon>Hexapoda</taxon>
        <taxon>Insecta</taxon>
        <taxon>Pterygota</taxon>
        <taxon>Neoptera</taxon>
        <taxon>Endopterygota</taxon>
        <taxon>Diptera</taxon>
        <taxon>Brachycera</taxon>
        <taxon>Muscomorpha</taxon>
        <taxon>Tephritoidea</taxon>
        <taxon>Tephritidae</taxon>
        <taxon>Zeugodacus</taxon>
        <taxon>Zeugodacus</taxon>
    </lineage>
</organism>
<reference evidence="17" key="2">
    <citation type="journal article" date="2015" name="Gigascience">
        <title>Reconstructing a comprehensive transcriptome assembly of a white-pupal translocated strain of the pest fruit fly Bactrocera cucurbitae.</title>
        <authorList>
            <person name="Sim S.B."/>
            <person name="Calla B."/>
            <person name="Hall B."/>
            <person name="DeRego T."/>
            <person name="Geib S.M."/>
        </authorList>
    </citation>
    <scope>NUCLEOTIDE SEQUENCE</scope>
</reference>
<comment type="subcellular location">
    <subcellularLocation>
        <location evidence="4">Endoplasmic reticulum membrane</location>
        <topology evidence="4">Peripheral membrane protein</topology>
    </subcellularLocation>
    <subcellularLocation>
        <location evidence="3">Microsome membrane</location>
        <topology evidence="3">Peripheral membrane protein</topology>
    </subcellularLocation>
</comment>
<evidence type="ECO:0000256" key="16">
    <source>
        <dbReference type="SAM" id="Phobius"/>
    </source>
</evidence>
<dbReference type="AlphaFoldDB" id="A0A0A1WRT9"/>
<gene>
    <name evidence="17" type="primary">Cyp28c1</name>
    <name evidence="17" type="ORF">g.12393</name>
</gene>
<evidence type="ECO:0000256" key="2">
    <source>
        <dbReference type="ARBA" id="ARBA00003690"/>
    </source>
</evidence>
<evidence type="ECO:0000256" key="12">
    <source>
        <dbReference type="ARBA" id="ARBA00023033"/>
    </source>
</evidence>
<protein>
    <submittedName>
        <fullName evidence="17">Probable cytochrome P450 28c1</fullName>
    </submittedName>
</protein>
<evidence type="ECO:0000256" key="8">
    <source>
        <dbReference type="ARBA" id="ARBA00022824"/>
    </source>
</evidence>
<evidence type="ECO:0000256" key="13">
    <source>
        <dbReference type="ARBA" id="ARBA00023136"/>
    </source>
</evidence>
<feature type="binding site" description="axial binding residue" evidence="14">
    <location>
        <position position="444"/>
    </location>
    <ligand>
        <name>heme</name>
        <dbReference type="ChEBI" id="CHEBI:30413"/>
    </ligand>
    <ligandPart>
        <name>Fe</name>
        <dbReference type="ChEBI" id="CHEBI:18248"/>
    </ligandPart>
</feature>
<dbReference type="PRINTS" id="PR00463">
    <property type="entry name" value="EP450I"/>
</dbReference>
<keyword evidence="10 15" id="KW-0560">Oxidoreductase</keyword>
<dbReference type="InterPro" id="IPR001128">
    <property type="entry name" value="Cyt_P450"/>
</dbReference>
<evidence type="ECO:0000256" key="5">
    <source>
        <dbReference type="ARBA" id="ARBA00010617"/>
    </source>
</evidence>
<keyword evidence="13 16" id="KW-0472">Membrane</keyword>
<evidence type="ECO:0000256" key="7">
    <source>
        <dbReference type="ARBA" id="ARBA00022723"/>
    </source>
</evidence>
<dbReference type="GO" id="GO:0004497">
    <property type="term" value="F:monooxygenase activity"/>
    <property type="evidence" value="ECO:0007669"/>
    <property type="project" value="UniProtKB-KW"/>
</dbReference>
<dbReference type="PANTHER" id="PTHR24292">
    <property type="entry name" value="CYTOCHROME P450"/>
    <property type="match status" value="1"/>
</dbReference>
<evidence type="ECO:0000256" key="15">
    <source>
        <dbReference type="RuleBase" id="RU000461"/>
    </source>
</evidence>
<sequence>MVLFAFVLLTVAITMIYLFLTWNFTYWSIRGIKGPKPLPLFGSFPGLITKKQHFADDINNIYRKYKNCESYVGVFLLRSPLLMLLEPQLVHDVFVTSFRHFNSNDVAKLIDRNKDPLLMCNPFVLSDREWHIQRSLVSPGFTISRIRTSYYIMQLVSKAWCEFLKHQMNIHSKEGLNGKDIALRFTSENIAKSVLGIGEKTFTDKIMKNVKMLSENNNIFNIYAVMAGIFPKIINTFKVKFIPNKCEDFFMKLIQEAFRIYLKRSVKHRDFMDHLMSLKKSHNLSDENLISHTMTFLIDGLDTSATVISHCLFLLGRYQTVQKRLLKEILKNSINGELCLDKLNELPYLNACIYECIRILPPGLWSIKRCTAPYTFTNKNGEKVSLAIGDSVMIPIYAIHQDENYYYNPDQFHPERFLTEDGNNLKSRRNIGSFLGFGDGPRMCLGINFATIQTKVAIASVVCQFSITLNAKTKPFVKLDPKHFLTQQDGGVWLNFCERN</sequence>
<keyword evidence="8" id="KW-0256">Endoplasmic reticulum</keyword>
<keyword evidence="6 14" id="KW-0349">Heme</keyword>
<comment type="similarity">
    <text evidence="5 15">Belongs to the cytochrome P450 family.</text>
</comment>
<evidence type="ECO:0000313" key="17">
    <source>
        <dbReference type="EMBL" id="JAD01779.1"/>
    </source>
</evidence>
<dbReference type="GO" id="GO:0005506">
    <property type="term" value="F:iron ion binding"/>
    <property type="evidence" value="ECO:0007669"/>
    <property type="project" value="InterPro"/>
</dbReference>
<comment type="cofactor">
    <cofactor evidence="1 14">
        <name>heme</name>
        <dbReference type="ChEBI" id="CHEBI:30413"/>
    </cofactor>
</comment>
<accession>A0A0A1WRT9</accession>
<dbReference type="GO" id="GO:0005789">
    <property type="term" value="C:endoplasmic reticulum membrane"/>
    <property type="evidence" value="ECO:0007669"/>
    <property type="project" value="UniProtKB-SubCell"/>
</dbReference>
<reference evidence="17" key="1">
    <citation type="submission" date="2014-11" db="EMBL/GenBank/DDBJ databases">
        <authorList>
            <person name="Geib S."/>
        </authorList>
    </citation>
    <scope>NUCLEOTIDE SEQUENCE</scope>
</reference>
<keyword evidence="16" id="KW-1133">Transmembrane helix</keyword>
<dbReference type="GO" id="GO:0020037">
    <property type="term" value="F:heme binding"/>
    <property type="evidence" value="ECO:0007669"/>
    <property type="project" value="InterPro"/>
</dbReference>
<dbReference type="PRINTS" id="PR00385">
    <property type="entry name" value="P450"/>
</dbReference>
<keyword evidence="9" id="KW-0492">Microsome</keyword>
<dbReference type="InterPro" id="IPR017972">
    <property type="entry name" value="Cyt_P450_CS"/>
</dbReference>
<evidence type="ECO:0000256" key="11">
    <source>
        <dbReference type="ARBA" id="ARBA00023004"/>
    </source>
</evidence>
<keyword evidence="11 14" id="KW-0408">Iron</keyword>
<comment type="function">
    <text evidence="2">May be involved in the metabolism of insect hormones and in the breakdown of synthetic insecticides.</text>
</comment>
<dbReference type="Pfam" id="PF00067">
    <property type="entry name" value="p450"/>
    <property type="match status" value="1"/>
</dbReference>
<keyword evidence="7 14" id="KW-0479">Metal-binding</keyword>
<evidence type="ECO:0000256" key="3">
    <source>
        <dbReference type="ARBA" id="ARBA00004174"/>
    </source>
</evidence>
<dbReference type="CDD" id="cd11056">
    <property type="entry name" value="CYP6-like"/>
    <property type="match status" value="1"/>
</dbReference>
<keyword evidence="12 15" id="KW-0503">Monooxygenase</keyword>
<evidence type="ECO:0000256" key="6">
    <source>
        <dbReference type="ARBA" id="ARBA00022617"/>
    </source>
</evidence>
<dbReference type="CTD" id="32138"/>
<dbReference type="EMBL" id="GBXI01012513">
    <property type="protein sequence ID" value="JAD01779.1"/>
    <property type="molecule type" value="Transcribed_RNA"/>
</dbReference>
<dbReference type="GO" id="GO:0016705">
    <property type="term" value="F:oxidoreductase activity, acting on paired donors, with incorporation or reduction of molecular oxygen"/>
    <property type="evidence" value="ECO:0007669"/>
    <property type="project" value="InterPro"/>
</dbReference>
<evidence type="ECO:0000256" key="1">
    <source>
        <dbReference type="ARBA" id="ARBA00001971"/>
    </source>
</evidence>
<proteinExistence type="inferred from homology"/>
<dbReference type="SUPFAM" id="SSF48264">
    <property type="entry name" value="Cytochrome P450"/>
    <property type="match status" value="1"/>
</dbReference>